<protein>
    <recommendedName>
        <fullName evidence="6">F-box domain-containing protein</fullName>
    </recommendedName>
</protein>
<dbReference type="AlphaFoldDB" id="A0A5J9TVR6"/>
<feature type="compositionally biased region" description="Polar residues" evidence="1">
    <location>
        <begin position="1"/>
        <end position="11"/>
    </location>
</feature>
<dbReference type="EMBL" id="RWGY01000031">
    <property type="protein sequence ID" value="TVU15503.1"/>
    <property type="molecule type" value="Genomic_DNA"/>
</dbReference>
<dbReference type="InterPro" id="IPR032675">
    <property type="entry name" value="LRR_dom_sf"/>
</dbReference>
<dbReference type="Pfam" id="PF00646">
    <property type="entry name" value="F-box"/>
    <property type="match status" value="1"/>
</dbReference>
<dbReference type="SUPFAM" id="SSF52047">
    <property type="entry name" value="RNI-like"/>
    <property type="match status" value="1"/>
</dbReference>
<dbReference type="Gene3D" id="3.80.10.10">
    <property type="entry name" value="Ribonuclease Inhibitor"/>
    <property type="match status" value="1"/>
</dbReference>
<keyword evidence="5" id="KW-1185">Reference proteome</keyword>
<evidence type="ECO:0000259" key="3">
    <source>
        <dbReference type="Pfam" id="PF24758"/>
    </source>
</evidence>
<comment type="caution">
    <text evidence="4">The sequence shown here is derived from an EMBL/GenBank/DDBJ whole genome shotgun (WGS) entry which is preliminary data.</text>
</comment>
<dbReference type="InterPro" id="IPR001810">
    <property type="entry name" value="F-box_dom"/>
</dbReference>
<feature type="region of interest" description="Disordered" evidence="1">
    <location>
        <begin position="1"/>
        <end position="20"/>
    </location>
</feature>
<evidence type="ECO:0000256" key="1">
    <source>
        <dbReference type="SAM" id="MobiDB-lite"/>
    </source>
</evidence>
<evidence type="ECO:0008006" key="6">
    <source>
        <dbReference type="Google" id="ProtNLM"/>
    </source>
</evidence>
<dbReference type="Gramene" id="TVU15503">
    <property type="protein sequence ID" value="TVU15503"/>
    <property type="gene ID" value="EJB05_39027"/>
</dbReference>
<dbReference type="Pfam" id="PF24758">
    <property type="entry name" value="LRR_At5g56370"/>
    <property type="match status" value="1"/>
</dbReference>
<proteinExistence type="predicted"/>
<accession>A0A5J9TVR6</accession>
<reference evidence="4 5" key="1">
    <citation type="journal article" date="2019" name="Sci. Rep.">
        <title>A high-quality genome of Eragrostis curvula grass provides insights into Poaceae evolution and supports new strategies to enhance forage quality.</title>
        <authorList>
            <person name="Carballo J."/>
            <person name="Santos B.A.C.M."/>
            <person name="Zappacosta D."/>
            <person name="Garbus I."/>
            <person name="Selva J.P."/>
            <person name="Gallo C.A."/>
            <person name="Diaz A."/>
            <person name="Albertini E."/>
            <person name="Caccamo M."/>
            <person name="Echenique V."/>
        </authorList>
    </citation>
    <scope>NUCLEOTIDE SEQUENCE [LARGE SCALE GENOMIC DNA]</scope>
    <source>
        <strain evidence="5">cv. Victoria</strain>
        <tissue evidence="4">Leaf</tissue>
    </source>
</reference>
<dbReference type="InterPro" id="IPR055411">
    <property type="entry name" value="LRR_FXL15/At3g58940/PEG3-like"/>
</dbReference>
<feature type="domain" description="F-box" evidence="2">
    <location>
        <begin position="21"/>
        <end position="57"/>
    </location>
</feature>
<gene>
    <name evidence="4" type="ORF">EJB05_39027</name>
</gene>
<evidence type="ECO:0000259" key="2">
    <source>
        <dbReference type="Pfam" id="PF00646"/>
    </source>
</evidence>
<dbReference type="SUPFAM" id="SSF81383">
    <property type="entry name" value="F-box domain"/>
    <property type="match status" value="1"/>
</dbReference>
<evidence type="ECO:0000313" key="5">
    <source>
        <dbReference type="Proteomes" id="UP000324897"/>
    </source>
</evidence>
<dbReference type="InterPro" id="IPR044997">
    <property type="entry name" value="F-box_plant"/>
</dbReference>
<feature type="domain" description="F-box/LRR-repeat protein 15/At3g58940/PEG3-like LRR" evidence="3">
    <location>
        <begin position="296"/>
        <end position="400"/>
    </location>
</feature>
<dbReference type="PANTHER" id="PTHR32153">
    <property type="entry name" value="OJ000223_09.16 PROTEIN"/>
    <property type="match status" value="1"/>
</dbReference>
<evidence type="ECO:0000313" key="4">
    <source>
        <dbReference type="EMBL" id="TVU15503.1"/>
    </source>
</evidence>
<sequence length="604" mass="69570">MTDSTPIPQESTQEHEQEDRLSKLPDDVLILILDKLKLLSDAVRTCVLSKRWRHLVGLLSEIVLDVAHYQPRDVPSSYTLQELVQANVSVHYGGALFLLPSRAEQPPPTVRRRRRRGEVDGVAVVQVEVAHIPLRPMPLQGAATPLPFFFVSYCKPKHWILLLYDVVALFCAVLFKEGIQVDLQLQRLFRHKCNCNDLWRSQIFIVMILFLVSRERHVVLDNPREHGADACGDFILEKTVMDESIDIVHSVDSAMAGRGVDRAEFKIISEMGDESCTHHDKITYGRRFLTFLDSYPRAFGGLTDLIIYNLRLGVSDIPNVLGTCKKLEYLYLQNCDAGIRSVIQIEHSQLAELVIVACPFERIELKWLPQLTHLTCQTWLPSRDSSCPLSFGYVPQLWALILTNMASTFHHNNVKLSELLRNSVIRKLELDFQSKKIYIQPEGPKRLAPLLKNLETVILRFVHEDWHLTWTMFFLEAAPLLKEINIHVWGHDCNSNEGAMYKLLFQKTSDDHLIWEARNDFKHYNLSKLIIEGYQVEEKFTRYIRQVMESAVNLVLLSLLQSRLCANCGFCPSTAYPQTDQERERIKMQISEWRSSPIKIEFGI</sequence>
<dbReference type="OrthoDB" id="692734at2759"/>
<name>A0A5J9TVR6_9POAL</name>
<dbReference type="Proteomes" id="UP000324897">
    <property type="component" value="Unassembled WGS sequence"/>
</dbReference>
<dbReference type="InterPro" id="IPR036047">
    <property type="entry name" value="F-box-like_dom_sf"/>
</dbReference>
<organism evidence="4 5">
    <name type="scientific">Eragrostis curvula</name>
    <name type="common">weeping love grass</name>
    <dbReference type="NCBI Taxonomy" id="38414"/>
    <lineage>
        <taxon>Eukaryota</taxon>
        <taxon>Viridiplantae</taxon>
        <taxon>Streptophyta</taxon>
        <taxon>Embryophyta</taxon>
        <taxon>Tracheophyta</taxon>
        <taxon>Spermatophyta</taxon>
        <taxon>Magnoliopsida</taxon>
        <taxon>Liliopsida</taxon>
        <taxon>Poales</taxon>
        <taxon>Poaceae</taxon>
        <taxon>PACMAD clade</taxon>
        <taxon>Chloridoideae</taxon>
        <taxon>Eragrostideae</taxon>
        <taxon>Eragrostidinae</taxon>
        <taxon>Eragrostis</taxon>
    </lineage>
</organism>